<comment type="caution">
    <text evidence="2">The sequence shown here is derived from an EMBL/GenBank/DDBJ whole genome shotgun (WGS) entry which is preliminary data.</text>
</comment>
<organism evidence="2 3">
    <name type="scientific">Candidatus Korarchaeum cryptofilum</name>
    <dbReference type="NCBI Taxonomy" id="498846"/>
    <lineage>
        <taxon>Archaea</taxon>
        <taxon>Thermoproteota</taxon>
        <taxon>Candidatus Korarchaeia</taxon>
        <taxon>Candidatus Korarchaeales</taxon>
        <taxon>Candidatus Korarchaeaceae</taxon>
        <taxon>Candidatus Korarchaeum</taxon>
    </lineage>
</organism>
<dbReference type="RefSeq" id="WP_012309236.1">
    <property type="nucleotide sequence ID" value="NZ_RCOR01000025.1"/>
</dbReference>
<proteinExistence type="predicted"/>
<name>A0A429G4K9_9CREN</name>
<evidence type="ECO:0000313" key="2">
    <source>
        <dbReference type="EMBL" id="RSN68742.1"/>
    </source>
</evidence>
<reference evidence="2 3" key="1">
    <citation type="submission" date="2018-10" db="EMBL/GenBank/DDBJ databases">
        <title>Co-occurring genomic capacity for anaerobic methane metabolism and dissimilatory sulfite reduction discovered in the Korarchaeota.</title>
        <authorList>
            <person name="Mckay L.J."/>
            <person name="Dlakic M."/>
            <person name="Fields M.W."/>
            <person name="Delmont T.O."/>
            <person name="Eren A.M."/>
            <person name="Jay Z.J."/>
            <person name="Klingelsmith K.B."/>
            <person name="Rusch D.B."/>
            <person name="Inskeep W.P."/>
        </authorList>
    </citation>
    <scope>NUCLEOTIDE SEQUENCE [LARGE SCALE GENOMIC DNA]</scope>
    <source>
        <strain evidence="2 3">WS</strain>
    </source>
</reference>
<gene>
    <name evidence="2" type="ORF">D9Q81_05335</name>
</gene>
<dbReference type="Proteomes" id="UP000278149">
    <property type="component" value="Unassembled WGS sequence"/>
</dbReference>
<dbReference type="AlphaFoldDB" id="A0A429G4K9"/>
<dbReference type="SMART" id="SM00933">
    <property type="entry name" value="NurA"/>
    <property type="match status" value="1"/>
</dbReference>
<feature type="domain" description="NurA" evidence="1">
    <location>
        <begin position="71"/>
        <end position="316"/>
    </location>
</feature>
<dbReference type="GeneID" id="6093870"/>
<dbReference type="Pfam" id="PF09376">
    <property type="entry name" value="NurA"/>
    <property type="match status" value="1"/>
</dbReference>
<dbReference type="InterPro" id="IPR018977">
    <property type="entry name" value="NurA_domain"/>
</dbReference>
<evidence type="ECO:0000259" key="1">
    <source>
        <dbReference type="SMART" id="SM00933"/>
    </source>
</evidence>
<evidence type="ECO:0000313" key="3">
    <source>
        <dbReference type="Proteomes" id="UP000278149"/>
    </source>
</evidence>
<sequence>MKKRDEGINDADLAKLSPRIIPYGKYNEVLEGLSRDLFSNIIELVERAELYIPKLREILPITQLNNELISLRVAAVDAGSNGKDLIIGYQPISIAVGAAFKDGIKICDPLLATLKPPSSSLDDEEGVKLSSIIGYYLMYNLASVLLDKSDLILIDGPLFLPRSYYAPRGRSYSNSYLEVYEATLRTLSSLLREAEASGKYILGVVKRIRSHYISQWLGIDGLSDSLISSLSIKEGEALGPIPISGGWEEVASYLGDARSFRPWAIFLRRGRAPIRLDLPEYSVDKAYALASYIYSISEPSTGLPMPILAVDRLSKVTDKQSSLIYRMILREARKRGINSEKLALFSIQRGEID</sequence>
<dbReference type="EMBL" id="RCOR01000025">
    <property type="protein sequence ID" value="RSN68742.1"/>
    <property type="molecule type" value="Genomic_DNA"/>
</dbReference>
<accession>A0A429G4K9</accession>
<protein>
    <submittedName>
        <fullName evidence="2">DNA double-strand break repair nuclease NurA</fullName>
    </submittedName>
</protein>